<evidence type="ECO:0000313" key="3">
    <source>
        <dbReference type="Proteomes" id="UP001209476"/>
    </source>
</evidence>
<evidence type="ECO:0000313" key="2">
    <source>
        <dbReference type="EMBL" id="MCW4164282.1"/>
    </source>
</evidence>
<keyword evidence="1" id="KW-0732">Signal</keyword>
<evidence type="ECO:0000256" key="1">
    <source>
        <dbReference type="SAM" id="SignalP"/>
    </source>
</evidence>
<proteinExistence type="predicted"/>
<comment type="caution">
    <text evidence="2">The sequence shown here is derived from an EMBL/GenBank/DDBJ whole genome shotgun (WGS) entry which is preliminary data.</text>
</comment>
<dbReference type="RefSeq" id="WP_264910955.1">
    <property type="nucleotide sequence ID" value="NZ_JAPDUL010000001.1"/>
</dbReference>
<organism evidence="2 3">
    <name type="scientific">Segatella copri</name>
    <dbReference type="NCBI Taxonomy" id="165179"/>
    <lineage>
        <taxon>Bacteria</taxon>
        <taxon>Pseudomonadati</taxon>
        <taxon>Bacteroidota</taxon>
        <taxon>Bacteroidia</taxon>
        <taxon>Bacteroidales</taxon>
        <taxon>Prevotellaceae</taxon>
        <taxon>Segatella</taxon>
    </lineage>
</organism>
<protein>
    <submittedName>
        <fullName evidence="2">Uncharacterized protein</fullName>
    </submittedName>
</protein>
<dbReference type="AlphaFoldDB" id="A0AAW5UWY9"/>
<dbReference type="Proteomes" id="UP001209476">
    <property type="component" value="Unassembled WGS sequence"/>
</dbReference>
<accession>A0AAW5UWY9</accession>
<gene>
    <name evidence="2" type="ORF">ONS98_03405</name>
</gene>
<name>A0AAW5UWY9_9BACT</name>
<sequence length="126" mass="13824">MCNRILLLLAFFVCSLSMLANVDTCKGPYMMNQSVSVPRGCTKLIVDSGSDMIAGKMTLENTETAEVVNVYGSATYVQSWFFVVSSGTYKVIHLDSNCSARYNGGQKLYEGATIVLSETGYLTFER</sequence>
<dbReference type="EMBL" id="JAPDUM010000001">
    <property type="protein sequence ID" value="MCW4164282.1"/>
    <property type="molecule type" value="Genomic_DNA"/>
</dbReference>
<feature type="signal peptide" evidence="1">
    <location>
        <begin position="1"/>
        <end position="20"/>
    </location>
</feature>
<reference evidence="2" key="1">
    <citation type="submission" date="2022-11" db="EMBL/GenBank/DDBJ databases">
        <title>Genomic repertoires linked with pathogenic potency of arthritogenic Prevotella copri isolated from the gut of rheumatoid arthritis patients.</title>
        <authorList>
            <person name="Nii T."/>
            <person name="Maeda Y."/>
            <person name="Motooka D."/>
            <person name="Naito M."/>
            <person name="Matsumoto Y."/>
            <person name="Ogawa T."/>
            <person name="Oguro-Igashira E."/>
            <person name="Kishikawa T."/>
            <person name="Yamashita M."/>
            <person name="Koizumi S."/>
            <person name="Kurakawa T."/>
            <person name="Okumura R."/>
            <person name="Kayama H."/>
            <person name="Murakami M."/>
            <person name="Sakaguchi T."/>
            <person name="Das B."/>
            <person name="Nakamura S."/>
            <person name="Okada Y."/>
            <person name="Kumanogoh A."/>
            <person name="Takeda K."/>
        </authorList>
    </citation>
    <scope>NUCLEOTIDE SEQUENCE</scope>
    <source>
        <strain evidence="2">RA-N001-16</strain>
    </source>
</reference>
<feature type="chain" id="PRO_5043745065" evidence="1">
    <location>
        <begin position="21"/>
        <end position="126"/>
    </location>
</feature>